<dbReference type="PANTHER" id="PTHR23089">
    <property type="entry name" value="HISTIDINE TRIAD HIT PROTEIN"/>
    <property type="match status" value="1"/>
</dbReference>
<feature type="domain" description="HIT" evidence="4">
    <location>
        <begin position="11"/>
        <end position="115"/>
    </location>
</feature>
<accession>A0A087VUG8</accession>
<dbReference type="GO" id="GO:0016787">
    <property type="term" value="F:hydrolase activity"/>
    <property type="evidence" value="ECO:0007669"/>
    <property type="project" value="UniProtKB-KW"/>
</dbReference>
<dbReference type="GeneID" id="91566169"/>
<keyword evidence="5" id="KW-0378">Hydrolase</keyword>
<dbReference type="InterPro" id="IPR011146">
    <property type="entry name" value="HIT-like"/>
</dbReference>
<dbReference type="EMBL" id="CP006018">
    <property type="protein sequence ID" value="AIC91964.1"/>
    <property type="molecule type" value="Genomic_DNA"/>
</dbReference>
<evidence type="ECO:0000313" key="6">
    <source>
        <dbReference type="Proteomes" id="UP000028569"/>
    </source>
</evidence>
<dbReference type="HOGENOM" id="CLU_056776_8_1_11"/>
<dbReference type="Gene3D" id="3.30.428.10">
    <property type="entry name" value="HIT-like"/>
    <property type="match status" value="1"/>
</dbReference>
<feature type="active site" description="Tele-AMP-histidine intermediate" evidence="1">
    <location>
        <position position="104"/>
    </location>
</feature>
<dbReference type="KEGG" id="bii:BINDI_0689"/>
<dbReference type="OrthoDB" id="9784774at2"/>
<evidence type="ECO:0000256" key="2">
    <source>
        <dbReference type="PIRSR" id="PIRSR601310-3"/>
    </source>
</evidence>
<evidence type="ECO:0000259" key="4">
    <source>
        <dbReference type="PROSITE" id="PS51084"/>
    </source>
</evidence>
<dbReference type="PRINTS" id="PR00332">
    <property type="entry name" value="HISTRIAD"/>
</dbReference>
<name>A0A087VUG8_9BIFI</name>
<gene>
    <name evidence="5" type="ORF">BINDI_0689</name>
</gene>
<feature type="short sequence motif" description="Histidine triad motif" evidence="2 3">
    <location>
        <begin position="102"/>
        <end position="106"/>
    </location>
</feature>
<dbReference type="Pfam" id="PF11969">
    <property type="entry name" value="DcpS_C"/>
    <property type="match status" value="1"/>
</dbReference>
<organism evidence="5 6">
    <name type="scientific">Bifidobacterium [indicum] DSM 20214 = LMG 11587</name>
    <dbReference type="NCBI Taxonomy" id="1341694"/>
    <lineage>
        <taxon>Bacteria</taxon>
        <taxon>Bacillati</taxon>
        <taxon>Actinomycetota</taxon>
        <taxon>Actinomycetes</taxon>
        <taxon>Bifidobacteriales</taxon>
        <taxon>Bifidobacteriaceae</taxon>
        <taxon>Bifidobacterium</taxon>
    </lineage>
</organism>
<evidence type="ECO:0000313" key="5">
    <source>
        <dbReference type="EMBL" id="AIC91964.1"/>
    </source>
</evidence>
<dbReference type="CDD" id="cd01276">
    <property type="entry name" value="PKCI_related"/>
    <property type="match status" value="1"/>
</dbReference>
<evidence type="ECO:0000256" key="1">
    <source>
        <dbReference type="PIRSR" id="PIRSR601310-1"/>
    </source>
</evidence>
<evidence type="ECO:0000256" key="3">
    <source>
        <dbReference type="PROSITE-ProRule" id="PRU00464"/>
    </source>
</evidence>
<keyword evidence="6" id="KW-1185">Reference proteome</keyword>
<dbReference type="PROSITE" id="PS51084">
    <property type="entry name" value="HIT_2"/>
    <property type="match status" value="1"/>
</dbReference>
<dbReference type="AlphaFoldDB" id="A0A087VUG8"/>
<reference evidence="5 6" key="1">
    <citation type="journal article" date="2014" name="Appl. Environ. Microbiol.">
        <title>Genomic encyclopedia of type strains of the genus Bifidobacterium.</title>
        <authorList>
            <person name="Milani C."/>
            <person name="Lugli G.A."/>
            <person name="Duranti S."/>
            <person name="Turroni F."/>
            <person name="Bottacini F."/>
            <person name="Mangifesta M."/>
            <person name="Sanchez B."/>
            <person name="Viappiani A."/>
            <person name="Mancabelli L."/>
            <person name="Taminiau B."/>
            <person name="Delcenserie V."/>
            <person name="Barrangou R."/>
            <person name="Margolles A."/>
            <person name="van Sinderen D."/>
            <person name="Ventura M."/>
        </authorList>
    </citation>
    <scope>NUCLEOTIDE SEQUENCE [LARGE SCALE GENOMIC DNA]</scope>
    <source>
        <strain evidence="5 6">LMG 11587</strain>
    </source>
</reference>
<dbReference type="InterPro" id="IPR001310">
    <property type="entry name" value="Histidine_triad_HIT"/>
</dbReference>
<dbReference type="Proteomes" id="UP000028569">
    <property type="component" value="Chromosome"/>
</dbReference>
<protein>
    <submittedName>
        <fullName evidence="5">Diadenosine tetraphosphate (Ap4A) hydrolase and other HIT family hydrolases</fullName>
    </submittedName>
</protein>
<dbReference type="InterPro" id="IPR036265">
    <property type="entry name" value="HIT-like_sf"/>
</dbReference>
<dbReference type="RefSeq" id="WP_033490140.1">
    <property type="nucleotide sequence ID" value="NZ_CP006018.1"/>
</dbReference>
<dbReference type="SUPFAM" id="SSF54197">
    <property type="entry name" value="HIT-like"/>
    <property type="match status" value="1"/>
</dbReference>
<proteinExistence type="predicted"/>
<sequence length="115" mass="12656">MSDSPRGDDCIFCRIVAGDIPSRKVYEDESVYAFQDAHPKAKVHVLVVPRNHYANVAELAKAEPQTLAHIVEVAQSIADEEFNGAYRLIFNSGEDAGQSVFHVHAHVLTGEVLPE</sequence>